<dbReference type="PANTHER" id="PTHR36179:SF2">
    <property type="entry name" value="LUD DOMAIN-CONTAINING PROTEIN"/>
    <property type="match status" value="1"/>
</dbReference>
<dbReference type="InterPro" id="IPR037171">
    <property type="entry name" value="NagB/RpiA_transferase-like"/>
</dbReference>
<gene>
    <name evidence="2" type="ORF">COU28_04405</name>
</gene>
<protein>
    <submittedName>
        <fullName evidence="2">Lactate utilization protein</fullName>
    </submittedName>
</protein>
<dbReference type="PANTHER" id="PTHR36179">
    <property type="entry name" value="LUD_DOM DOMAIN-CONTAINING PROTEIN"/>
    <property type="match status" value="1"/>
</dbReference>
<dbReference type="InterPro" id="IPR024185">
    <property type="entry name" value="FTHF_cligase-like_sf"/>
</dbReference>
<dbReference type="SUPFAM" id="SSF100950">
    <property type="entry name" value="NagB/RpiA/CoA transferase-like"/>
    <property type="match status" value="1"/>
</dbReference>
<evidence type="ECO:0000259" key="1">
    <source>
        <dbReference type="Pfam" id="PF02589"/>
    </source>
</evidence>
<accession>A0A2H0TZB4</accession>
<evidence type="ECO:0000313" key="3">
    <source>
        <dbReference type="Proteomes" id="UP000230852"/>
    </source>
</evidence>
<proteinExistence type="predicted"/>
<dbReference type="Pfam" id="PF02589">
    <property type="entry name" value="LUD_dom"/>
    <property type="match status" value="1"/>
</dbReference>
<dbReference type="AlphaFoldDB" id="A0A2H0TZB4"/>
<dbReference type="Gene3D" id="3.40.50.10420">
    <property type="entry name" value="NagB/RpiA/CoA transferase-like"/>
    <property type="match status" value="1"/>
</dbReference>
<sequence length="205" mass="22891">MDFETLKTQEIVKKVENKMGEGNFRSFLLGSKVEVLAKIKELIPEGASVMNGSSTTLNEIGYIDYLKSGEHPWNNLHEKILAEKDQKIQAKLRKETTISDYYLGSAVAVTEEGEILVASNSGSQLPGLTFNASHVILVLSTNKIVKNIEEAFKRLYNYTFPLEDARMKSVGMGGSGISKILIYKKEPEFLGRTFTVIFVDEKLGY</sequence>
<dbReference type="Proteomes" id="UP000230852">
    <property type="component" value="Unassembled WGS sequence"/>
</dbReference>
<comment type="caution">
    <text evidence="2">The sequence shown here is derived from an EMBL/GenBank/DDBJ whole genome shotgun (WGS) entry which is preliminary data.</text>
</comment>
<dbReference type="EMBL" id="PFBU01000084">
    <property type="protein sequence ID" value="PIR77922.1"/>
    <property type="molecule type" value="Genomic_DNA"/>
</dbReference>
<organism evidence="2 3">
    <name type="scientific">Candidatus Magasanikbacteria bacterium CG10_big_fil_rev_8_21_14_0_10_36_16</name>
    <dbReference type="NCBI Taxonomy" id="1974645"/>
    <lineage>
        <taxon>Bacteria</taxon>
        <taxon>Candidatus Magasanikiibacteriota</taxon>
    </lineage>
</organism>
<reference evidence="3" key="1">
    <citation type="submission" date="2017-09" db="EMBL/GenBank/DDBJ databases">
        <title>Depth-based differentiation of microbial function through sediment-hosted aquifers and enrichment of novel symbionts in the deep terrestrial subsurface.</title>
        <authorList>
            <person name="Probst A.J."/>
            <person name="Ladd B."/>
            <person name="Jarett J.K."/>
            <person name="Geller-Mcgrath D.E."/>
            <person name="Sieber C.M.K."/>
            <person name="Emerson J.B."/>
            <person name="Anantharaman K."/>
            <person name="Thomas B.C."/>
            <person name="Malmstrom R."/>
            <person name="Stieglmeier M."/>
            <person name="Klingl A."/>
            <person name="Woyke T."/>
            <person name="Ryan C.M."/>
            <person name="Banfield J.F."/>
        </authorList>
    </citation>
    <scope>NUCLEOTIDE SEQUENCE [LARGE SCALE GENOMIC DNA]</scope>
</reference>
<dbReference type="InterPro" id="IPR003741">
    <property type="entry name" value="LUD_dom"/>
</dbReference>
<feature type="domain" description="LUD" evidence="1">
    <location>
        <begin position="13"/>
        <end position="160"/>
    </location>
</feature>
<name>A0A2H0TZB4_9BACT</name>
<evidence type="ECO:0000313" key="2">
    <source>
        <dbReference type="EMBL" id="PIR77922.1"/>
    </source>
</evidence>